<evidence type="ECO:0000313" key="10">
    <source>
        <dbReference type="EMBL" id="MRU16116.1"/>
    </source>
</evidence>
<dbReference type="GO" id="GO:0006355">
    <property type="term" value="P:regulation of DNA-templated transcription"/>
    <property type="evidence" value="ECO:0007669"/>
    <property type="project" value="InterPro"/>
</dbReference>
<evidence type="ECO:0000256" key="5">
    <source>
        <dbReference type="ARBA" id="ARBA00023163"/>
    </source>
</evidence>
<evidence type="ECO:0000256" key="6">
    <source>
        <dbReference type="PROSITE-ProRule" id="PRU00169"/>
    </source>
</evidence>
<feature type="domain" description="OmpR/PhoB-type" evidence="9">
    <location>
        <begin position="135"/>
        <end position="235"/>
    </location>
</feature>
<dbReference type="SUPFAM" id="SSF52172">
    <property type="entry name" value="CheY-like"/>
    <property type="match status" value="1"/>
</dbReference>
<dbReference type="SUPFAM" id="SSF46894">
    <property type="entry name" value="C-terminal effector domain of the bipartite response regulators"/>
    <property type="match status" value="1"/>
</dbReference>
<dbReference type="PANTHER" id="PTHR48111:SF1">
    <property type="entry name" value="TWO-COMPONENT RESPONSE REGULATOR ORR33"/>
    <property type="match status" value="1"/>
</dbReference>
<dbReference type="GO" id="GO:0000156">
    <property type="term" value="F:phosphorelay response regulator activity"/>
    <property type="evidence" value="ECO:0007669"/>
    <property type="project" value="TreeGrafter"/>
</dbReference>
<evidence type="ECO:0000259" key="8">
    <source>
        <dbReference type="PROSITE" id="PS50110"/>
    </source>
</evidence>
<feature type="domain" description="Response regulatory" evidence="8">
    <location>
        <begin position="7"/>
        <end position="120"/>
    </location>
</feature>
<organism evidence="10 11">
    <name type="scientific">Roseovarius bejariae</name>
    <dbReference type="NCBI Taxonomy" id="2576383"/>
    <lineage>
        <taxon>Bacteria</taxon>
        <taxon>Pseudomonadati</taxon>
        <taxon>Pseudomonadota</taxon>
        <taxon>Alphaproteobacteria</taxon>
        <taxon>Rhodobacterales</taxon>
        <taxon>Roseobacteraceae</taxon>
        <taxon>Roseovarius</taxon>
    </lineage>
</organism>
<evidence type="ECO:0000256" key="2">
    <source>
        <dbReference type="ARBA" id="ARBA00023012"/>
    </source>
</evidence>
<dbReference type="GO" id="GO:0032993">
    <property type="term" value="C:protein-DNA complex"/>
    <property type="evidence" value="ECO:0007669"/>
    <property type="project" value="TreeGrafter"/>
</dbReference>
<dbReference type="EMBL" id="SZWE01000001">
    <property type="protein sequence ID" value="MRU16116.1"/>
    <property type="molecule type" value="Genomic_DNA"/>
</dbReference>
<comment type="caution">
    <text evidence="10">The sequence shown here is derived from an EMBL/GenBank/DDBJ whole genome shotgun (WGS) entry which is preliminary data.</text>
</comment>
<sequence>MENHNKTVLVVDDEHDLRLTLRKGLEADGFKVIEAADRNEALRGIKNYGVDIVTLDLGFGPDDGFSFARELREQRNVPVILVTGRSDPQDRVRGLENGADDYITKPFHFREIVMRINQVLRRYELEENHQPTDIPEKIDFDHCVFDTRKRFVHKNNGDDLDLTETELRLLEIFVRRPGRVLSRDEISLSLRGQEWSPLDRTIDGHVARLRRKIEPESDSPNLIKSVRGVGYVFTGDVKPVTASDA</sequence>
<proteinExistence type="predicted"/>
<dbReference type="GO" id="GO:0005829">
    <property type="term" value="C:cytosol"/>
    <property type="evidence" value="ECO:0007669"/>
    <property type="project" value="TreeGrafter"/>
</dbReference>
<keyword evidence="4 7" id="KW-0238">DNA-binding</keyword>
<dbReference type="InterPro" id="IPR016032">
    <property type="entry name" value="Sig_transdc_resp-reg_C-effctor"/>
</dbReference>
<gene>
    <name evidence="10" type="ORF">FDP25_11810</name>
</gene>
<dbReference type="GO" id="GO:0000976">
    <property type="term" value="F:transcription cis-regulatory region binding"/>
    <property type="evidence" value="ECO:0007669"/>
    <property type="project" value="TreeGrafter"/>
</dbReference>
<accession>A0A844CYE1</accession>
<dbReference type="InterPro" id="IPR011006">
    <property type="entry name" value="CheY-like_superfamily"/>
</dbReference>
<keyword evidence="1 6" id="KW-0597">Phosphoprotein</keyword>
<evidence type="ECO:0000256" key="7">
    <source>
        <dbReference type="PROSITE-ProRule" id="PRU01091"/>
    </source>
</evidence>
<dbReference type="InterPro" id="IPR001789">
    <property type="entry name" value="Sig_transdc_resp-reg_receiver"/>
</dbReference>
<dbReference type="PANTHER" id="PTHR48111">
    <property type="entry name" value="REGULATOR OF RPOS"/>
    <property type="match status" value="1"/>
</dbReference>
<dbReference type="InterPro" id="IPR039420">
    <property type="entry name" value="WalR-like"/>
</dbReference>
<keyword evidence="3" id="KW-0805">Transcription regulation</keyword>
<dbReference type="Proteomes" id="UP000564704">
    <property type="component" value="Unassembled WGS sequence"/>
</dbReference>
<dbReference type="Gene3D" id="3.40.50.2300">
    <property type="match status" value="1"/>
</dbReference>
<evidence type="ECO:0000256" key="1">
    <source>
        <dbReference type="ARBA" id="ARBA00022553"/>
    </source>
</evidence>
<evidence type="ECO:0000256" key="4">
    <source>
        <dbReference type="ARBA" id="ARBA00023125"/>
    </source>
</evidence>
<dbReference type="Pfam" id="PF00072">
    <property type="entry name" value="Response_reg"/>
    <property type="match status" value="1"/>
</dbReference>
<protein>
    <submittedName>
        <fullName evidence="10">Response regulator transcription factor</fullName>
    </submittedName>
</protein>
<reference evidence="10 11" key="1">
    <citation type="submission" date="2019-05" db="EMBL/GenBank/DDBJ databases">
        <title>Roseovarius bejariae sp. nov., a moderately halophylic bacterium isolated from a saline soil in Rambla Salada (Murcia).</title>
        <authorList>
            <person name="Castro D.J."/>
            <person name="Gomez-Altuve A."/>
            <person name="Reina J.C."/>
            <person name="Rodriguez M."/>
            <person name="Sampedro I."/>
            <person name="Llamas I."/>
            <person name="Martinez-Checa F."/>
        </authorList>
    </citation>
    <scope>NUCLEOTIDE SEQUENCE [LARGE SCALE GENOMIC DNA]</scope>
    <source>
        <strain evidence="10 11">A21</strain>
    </source>
</reference>
<dbReference type="InterPro" id="IPR036388">
    <property type="entry name" value="WH-like_DNA-bd_sf"/>
</dbReference>
<keyword evidence="2" id="KW-0902">Two-component regulatory system</keyword>
<dbReference type="InterPro" id="IPR001867">
    <property type="entry name" value="OmpR/PhoB-type_DNA-bd"/>
</dbReference>
<dbReference type="Gene3D" id="1.10.10.10">
    <property type="entry name" value="Winged helix-like DNA-binding domain superfamily/Winged helix DNA-binding domain"/>
    <property type="match status" value="1"/>
</dbReference>
<evidence type="ECO:0000313" key="11">
    <source>
        <dbReference type="Proteomes" id="UP000564704"/>
    </source>
</evidence>
<keyword evidence="11" id="KW-1185">Reference proteome</keyword>
<keyword evidence="5" id="KW-0804">Transcription</keyword>
<dbReference type="PROSITE" id="PS50110">
    <property type="entry name" value="RESPONSE_REGULATORY"/>
    <property type="match status" value="1"/>
</dbReference>
<dbReference type="CDD" id="cd00383">
    <property type="entry name" value="trans_reg_C"/>
    <property type="match status" value="1"/>
</dbReference>
<dbReference type="Gene3D" id="6.10.250.690">
    <property type="match status" value="1"/>
</dbReference>
<dbReference type="SMART" id="SM00448">
    <property type="entry name" value="REC"/>
    <property type="match status" value="1"/>
</dbReference>
<dbReference type="SMART" id="SM00862">
    <property type="entry name" value="Trans_reg_C"/>
    <property type="match status" value="1"/>
</dbReference>
<name>A0A844CYE1_9RHOB</name>
<dbReference type="AlphaFoldDB" id="A0A844CYE1"/>
<feature type="DNA-binding region" description="OmpR/PhoB-type" evidence="7">
    <location>
        <begin position="135"/>
        <end position="235"/>
    </location>
</feature>
<dbReference type="CDD" id="cd17574">
    <property type="entry name" value="REC_OmpR"/>
    <property type="match status" value="1"/>
</dbReference>
<evidence type="ECO:0000256" key="3">
    <source>
        <dbReference type="ARBA" id="ARBA00023015"/>
    </source>
</evidence>
<evidence type="ECO:0000259" key="9">
    <source>
        <dbReference type="PROSITE" id="PS51755"/>
    </source>
</evidence>
<dbReference type="PROSITE" id="PS51755">
    <property type="entry name" value="OMPR_PHOB"/>
    <property type="match status" value="1"/>
</dbReference>
<feature type="modified residue" description="4-aspartylphosphate" evidence="6">
    <location>
        <position position="56"/>
    </location>
</feature>
<dbReference type="Pfam" id="PF00486">
    <property type="entry name" value="Trans_reg_C"/>
    <property type="match status" value="1"/>
</dbReference>